<evidence type="ECO:0000259" key="1">
    <source>
        <dbReference type="Pfam" id="PF13521"/>
    </source>
</evidence>
<dbReference type="PATRIC" id="fig|571915.4.peg.589"/>
<keyword evidence="3" id="KW-1185">Reference proteome</keyword>
<organism evidence="2 3">
    <name type="scientific">Corynebacterium mustelae</name>
    <dbReference type="NCBI Taxonomy" id="571915"/>
    <lineage>
        <taxon>Bacteria</taxon>
        <taxon>Bacillati</taxon>
        <taxon>Actinomycetota</taxon>
        <taxon>Actinomycetes</taxon>
        <taxon>Mycobacteriales</taxon>
        <taxon>Corynebacteriaceae</taxon>
        <taxon>Corynebacterium</taxon>
    </lineage>
</organism>
<dbReference type="Gene3D" id="3.40.50.300">
    <property type="entry name" value="P-loop containing nucleotide triphosphate hydrolases"/>
    <property type="match status" value="1"/>
</dbReference>
<dbReference type="SUPFAM" id="SSF52374">
    <property type="entry name" value="Nucleotidylyl transferase"/>
    <property type="match status" value="1"/>
</dbReference>
<dbReference type="Proteomes" id="UP000035199">
    <property type="component" value="Chromosome"/>
</dbReference>
<dbReference type="RefSeq" id="WP_047261230.1">
    <property type="nucleotide sequence ID" value="NZ_CP011542.1"/>
</dbReference>
<accession>A0A0G3GWJ0</accession>
<dbReference type="EMBL" id="CP011542">
    <property type="protein sequence ID" value="AKK04900.1"/>
    <property type="molecule type" value="Genomic_DNA"/>
</dbReference>
<evidence type="ECO:0000313" key="2">
    <source>
        <dbReference type="EMBL" id="AKK04900.1"/>
    </source>
</evidence>
<dbReference type="STRING" id="571915.CMUST_02780"/>
<dbReference type="AlphaFoldDB" id="A0A0G3GWJ0"/>
<dbReference type="InterPro" id="IPR027417">
    <property type="entry name" value="P-loop_NTPase"/>
</dbReference>
<dbReference type="InterPro" id="IPR052735">
    <property type="entry name" value="NAD_biosynth-regulator"/>
</dbReference>
<dbReference type="OrthoDB" id="3249147at2"/>
<dbReference type="Gene3D" id="3.40.50.620">
    <property type="entry name" value="HUPs"/>
    <property type="match status" value="1"/>
</dbReference>
<dbReference type="SUPFAM" id="SSF52540">
    <property type="entry name" value="P-loop containing nucleoside triphosphate hydrolases"/>
    <property type="match status" value="1"/>
</dbReference>
<dbReference type="KEGG" id="cmv:CMUST_02780"/>
<reference evidence="3" key="2">
    <citation type="submission" date="2015-05" db="EMBL/GenBank/DDBJ databases">
        <title>Complete genome sequence of Corynebacterium mustelae DSM 45274, isolated from various tissues of a male ferret with lethal sepsis.</title>
        <authorList>
            <person name="Ruckert C."/>
            <person name="Albersmeier A."/>
            <person name="Winkler A."/>
            <person name="Tauch A."/>
        </authorList>
    </citation>
    <scope>NUCLEOTIDE SEQUENCE [LARGE SCALE GENOMIC DNA]</scope>
    <source>
        <strain evidence="3">DSM 45274</strain>
    </source>
</reference>
<reference evidence="2 3" key="1">
    <citation type="journal article" date="2015" name="Genome Announc.">
        <title>Complete Genome Sequence of the Type Strain Corynebacterium mustelae DSM 45274, Isolated from Various Tissues of a Male Ferret with Lethal Sepsis.</title>
        <authorList>
            <person name="Ruckert C."/>
            <person name="Eimer J."/>
            <person name="Winkler A."/>
            <person name="Tauch A."/>
        </authorList>
    </citation>
    <scope>NUCLEOTIDE SEQUENCE [LARGE SCALE GENOMIC DNA]</scope>
    <source>
        <strain evidence="2 3">DSM 45274</strain>
    </source>
</reference>
<evidence type="ECO:0000313" key="3">
    <source>
        <dbReference type="Proteomes" id="UP000035199"/>
    </source>
</evidence>
<dbReference type="Pfam" id="PF13521">
    <property type="entry name" value="AAA_28"/>
    <property type="match status" value="1"/>
</dbReference>
<name>A0A0G3GWJ0_9CORY</name>
<dbReference type="PANTHER" id="PTHR37512">
    <property type="entry name" value="TRIFUNCTIONAL NAD BIOSYNTHESIS/REGULATOR PROTEIN NADR"/>
    <property type="match status" value="1"/>
</dbReference>
<gene>
    <name evidence="2" type="ORF">CMUST_02780</name>
</gene>
<protein>
    <recommendedName>
        <fullName evidence="1">NadR/Ttd14 AAA domain-containing protein</fullName>
    </recommendedName>
</protein>
<dbReference type="InterPro" id="IPR038727">
    <property type="entry name" value="NadR/Ttd14_AAA_dom"/>
</dbReference>
<dbReference type="InterPro" id="IPR014729">
    <property type="entry name" value="Rossmann-like_a/b/a_fold"/>
</dbReference>
<sequence>MNQHLYVASADGVDKRYRNGIVAGKFYPPHAGHHLLINTALSYCEHVDVLVVDNPSYRIDATTRAAWLEAAHPAAHIHIIADIGLDDDSRAWAAHAMQFLRYAPDVVFSSEAYGLTWAHYMGAEHVMVDHNRDQCQISGTQVRADIFGNWRYLHPAVRAGLAARIVVVGAESTGTTTLTQALANRLRVPWVPEIGREYTYSMQSFFPEHVAGFQWTDDDFYRIGRLQQQYEREVAAASDGVIVCDTNAWATTLWQQRYLGYTTDEMKAIAANCRADLYILIGDEIPFVQDGIRDGEHIRHDMHQWFSTELSAMATPMIEVRGSIEERIMAAMPMVEHVITAAGRITG</sequence>
<dbReference type="PANTHER" id="PTHR37512:SF1">
    <property type="entry name" value="NADR_TTD14 AAA DOMAIN-CONTAINING PROTEIN"/>
    <property type="match status" value="1"/>
</dbReference>
<proteinExistence type="predicted"/>
<feature type="domain" description="NadR/Ttd14 AAA" evidence="1">
    <location>
        <begin position="164"/>
        <end position="327"/>
    </location>
</feature>